<accession>G5QIB1</accession>
<dbReference type="GO" id="GO:0016020">
    <property type="term" value="C:membrane"/>
    <property type="evidence" value="ECO:0007669"/>
    <property type="project" value="InterPro"/>
</dbReference>
<organism evidence="2 3">
    <name type="scientific">Salmonella enterica subsp. enterica serovar Rubislaw str. A4-653</name>
    <dbReference type="NCBI Taxonomy" id="913081"/>
    <lineage>
        <taxon>Bacteria</taxon>
        <taxon>Pseudomonadati</taxon>
        <taxon>Pseudomonadota</taxon>
        <taxon>Gammaproteobacteria</taxon>
        <taxon>Enterobacterales</taxon>
        <taxon>Enterobacteriaceae</taxon>
        <taxon>Salmonella</taxon>
    </lineage>
</organism>
<dbReference type="Proteomes" id="UP000004903">
    <property type="component" value="Unassembled WGS sequence"/>
</dbReference>
<feature type="non-terminal residue" evidence="2">
    <location>
        <position position="1"/>
    </location>
</feature>
<evidence type="ECO:0000313" key="3">
    <source>
        <dbReference type="Proteomes" id="UP000004903"/>
    </source>
</evidence>
<protein>
    <recommendedName>
        <fullName evidence="1">HAMP domain-containing protein</fullName>
    </recommendedName>
</protein>
<feature type="domain" description="HAMP" evidence="1">
    <location>
        <begin position="1"/>
        <end position="30"/>
    </location>
</feature>
<dbReference type="Pfam" id="PF00672">
    <property type="entry name" value="HAMP"/>
    <property type="match status" value="1"/>
</dbReference>
<evidence type="ECO:0000259" key="1">
    <source>
        <dbReference type="Pfam" id="PF00672"/>
    </source>
</evidence>
<reference evidence="2 3" key="1">
    <citation type="journal article" date="2011" name="BMC Genomics">
        <title>Genome sequencing reveals diversification of virulence factor content and possible host adaptation in distinct subpopulations of Salmonella enterica.</title>
        <authorList>
            <person name="den Bakker H.C."/>
            <person name="Moreno Switt A.I."/>
            <person name="Govoni G."/>
            <person name="Cummings C.A."/>
            <person name="Ranieri M.L."/>
            <person name="Degoricija L."/>
            <person name="Hoelzer K."/>
            <person name="Rodriguez-Rivera L.D."/>
            <person name="Brown S."/>
            <person name="Bolchacova E."/>
            <person name="Furtado M.R."/>
            <person name="Wiedmann M."/>
        </authorList>
    </citation>
    <scope>NUCLEOTIDE SEQUENCE [LARGE SCALE GENOMIC DNA]</scope>
    <source>
        <strain evidence="2 3">A4-653</strain>
    </source>
</reference>
<sequence>ARAVSQRDFTQRANISGRNEMAALGSALNNV</sequence>
<dbReference type="AlphaFoldDB" id="G5QIB1"/>
<gene>
    <name evidence="2" type="ORF">LTSERUB_2265</name>
</gene>
<dbReference type="GO" id="GO:0007165">
    <property type="term" value="P:signal transduction"/>
    <property type="evidence" value="ECO:0007669"/>
    <property type="project" value="InterPro"/>
</dbReference>
<dbReference type="EMBL" id="AFCT01000861">
    <property type="protein sequence ID" value="EHC89756.1"/>
    <property type="molecule type" value="Genomic_DNA"/>
</dbReference>
<name>G5QIB1_SALRU</name>
<dbReference type="InterPro" id="IPR003660">
    <property type="entry name" value="HAMP_dom"/>
</dbReference>
<evidence type="ECO:0000313" key="2">
    <source>
        <dbReference type="EMBL" id="EHC89756.1"/>
    </source>
</evidence>
<proteinExistence type="predicted"/>
<dbReference type="CDD" id="cd06225">
    <property type="entry name" value="HAMP"/>
    <property type="match status" value="1"/>
</dbReference>
<comment type="caution">
    <text evidence="2">The sequence shown here is derived from an EMBL/GenBank/DDBJ whole genome shotgun (WGS) entry which is preliminary data.</text>
</comment>